<sequence length="147" mass="16503">MLEQLFAGTGVDIKASNQRMKALTSTEGLPFNPLRSRTFNSRKAQELAKWSDVNNTSESLHPQLYEAYFVRGENVAELDVLMNIVELSGLQIEDARLSLQSRQFKQAIDKDWAYASSIGVTGVPTFVYRGYGLVGAQPYKELLRLVQ</sequence>
<name>A0A382B273_9ZZZZ</name>
<protein>
    <recommendedName>
        <fullName evidence="1">DSBA-like thioredoxin domain-containing protein</fullName>
    </recommendedName>
</protein>
<evidence type="ECO:0000313" key="2">
    <source>
        <dbReference type="EMBL" id="SVB07353.1"/>
    </source>
</evidence>
<dbReference type="Pfam" id="PF01323">
    <property type="entry name" value="DSBA"/>
    <property type="match status" value="1"/>
</dbReference>
<dbReference type="SUPFAM" id="SSF52833">
    <property type="entry name" value="Thioredoxin-like"/>
    <property type="match status" value="1"/>
</dbReference>
<evidence type="ECO:0000259" key="1">
    <source>
        <dbReference type="Pfam" id="PF01323"/>
    </source>
</evidence>
<reference evidence="2" key="1">
    <citation type="submission" date="2018-05" db="EMBL/GenBank/DDBJ databases">
        <authorList>
            <person name="Lanie J.A."/>
            <person name="Ng W.-L."/>
            <person name="Kazmierczak K.M."/>
            <person name="Andrzejewski T.M."/>
            <person name="Davidsen T.M."/>
            <person name="Wayne K.J."/>
            <person name="Tettelin H."/>
            <person name="Glass J.I."/>
            <person name="Rusch D."/>
            <person name="Podicherti R."/>
            <person name="Tsui H.-C.T."/>
            <person name="Winkler M.E."/>
        </authorList>
    </citation>
    <scope>NUCLEOTIDE SEQUENCE</scope>
</reference>
<feature type="domain" description="DSBA-like thioredoxin" evidence="1">
    <location>
        <begin position="13"/>
        <end position="145"/>
    </location>
</feature>
<dbReference type="AlphaFoldDB" id="A0A382B273"/>
<dbReference type="PANTHER" id="PTHR13887">
    <property type="entry name" value="GLUTATHIONE S-TRANSFERASE KAPPA"/>
    <property type="match status" value="1"/>
</dbReference>
<dbReference type="InterPro" id="IPR001853">
    <property type="entry name" value="DSBA-like_thioredoxin_dom"/>
</dbReference>
<proteinExistence type="predicted"/>
<dbReference type="EMBL" id="UINC01027684">
    <property type="protein sequence ID" value="SVB07353.1"/>
    <property type="molecule type" value="Genomic_DNA"/>
</dbReference>
<accession>A0A382B273</accession>
<dbReference type="PANTHER" id="PTHR13887:SF41">
    <property type="entry name" value="THIOREDOXIN SUPERFAMILY PROTEIN"/>
    <property type="match status" value="1"/>
</dbReference>
<dbReference type="GO" id="GO:0016491">
    <property type="term" value="F:oxidoreductase activity"/>
    <property type="evidence" value="ECO:0007669"/>
    <property type="project" value="InterPro"/>
</dbReference>
<dbReference type="InterPro" id="IPR036249">
    <property type="entry name" value="Thioredoxin-like_sf"/>
</dbReference>
<dbReference type="Gene3D" id="3.40.30.10">
    <property type="entry name" value="Glutaredoxin"/>
    <property type="match status" value="1"/>
</dbReference>
<gene>
    <name evidence="2" type="ORF">METZ01_LOCUS160207</name>
</gene>
<organism evidence="2">
    <name type="scientific">marine metagenome</name>
    <dbReference type="NCBI Taxonomy" id="408172"/>
    <lineage>
        <taxon>unclassified sequences</taxon>
        <taxon>metagenomes</taxon>
        <taxon>ecological metagenomes</taxon>
    </lineage>
</organism>